<evidence type="ECO:0008006" key="3">
    <source>
        <dbReference type="Google" id="ProtNLM"/>
    </source>
</evidence>
<protein>
    <recommendedName>
        <fullName evidence="3">F-box domain-containing protein</fullName>
    </recommendedName>
</protein>
<comment type="caution">
    <text evidence="1">The sequence shown here is derived from an EMBL/GenBank/DDBJ whole genome shotgun (WGS) entry which is preliminary data.</text>
</comment>
<dbReference type="Proteomes" id="UP000266673">
    <property type="component" value="Unassembled WGS sequence"/>
</dbReference>
<evidence type="ECO:0000313" key="2">
    <source>
        <dbReference type="Proteomes" id="UP000266673"/>
    </source>
</evidence>
<evidence type="ECO:0000313" key="1">
    <source>
        <dbReference type="EMBL" id="RIB01353.1"/>
    </source>
</evidence>
<proteinExistence type="predicted"/>
<keyword evidence="2" id="KW-1185">Reference proteome</keyword>
<sequence>MPKAPIYKVPFETFVNIFDNLDNNLDALHFSQTSKYLARFLNDTIIQHLIGINLECKLVEKTVRKKAKKTQKGEYYCNLPFQSNEKLVYVKERDIGKYQCENCYLLKKCGMILGWHVTMSN</sequence>
<dbReference type="AlphaFoldDB" id="A0A397U1S1"/>
<name>A0A397U1S1_9GLOM</name>
<organism evidence="1 2">
    <name type="scientific">Gigaspora rosea</name>
    <dbReference type="NCBI Taxonomy" id="44941"/>
    <lineage>
        <taxon>Eukaryota</taxon>
        <taxon>Fungi</taxon>
        <taxon>Fungi incertae sedis</taxon>
        <taxon>Mucoromycota</taxon>
        <taxon>Glomeromycotina</taxon>
        <taxon>Glomeromycetes</taxon>
        <taxon>Diversisporales</taxon>
        <taxon>Gigasporaceae</taxon>
        <taxon>Gigaspora</taxon>
    </lineage>
</organism>
<reference evidence="1 2" key="1">
    <citation type="submission" date="2018-06" db="EMBL/GenBank/DDBJ databases">
        <title>Comparative genomics reveals the genomic features of Rhizophagus irregularis, R. cerebriforme, R. diaphanum and Gigaspora rosea, and their symbiotic lifestyle signature.</title>
        <authorList>
            <person name="Morin E."/>
            <person name="San Clemente H."/>
            <person name="Chen E.C.H."/>
            <person name="De La Providencia I."/>
            <person name="Hainaut M."/>
            <person name="Kuo A."/>
            <person name="Kohler A."/>
            <person name="Murat C."/>
            <person name="Tang N."/>
            <person name="Roy S."/>
            <person name="Loubradou J."/>
            <person name="Henrissat B."/>
            <person name="Grigoriev I.V."/>
            <person name="Corradi N."/>
            <person name="Roux C."/>
            <person name="Martin F.M."/>
        </authorList>
    </citation>
    <scope>NUCLEOTIDE SEQUENCE [LARGE SCALE GENOMIC DNA]</scope>
    <source>
        <strain evidence="1 2">DAOM 194757</strain>
    </source>
</reference>
<gene>
    <name evidence="1" type="ORF">C2G38_2231095</name>
</gene>
<accession>A0A397U1S1</accession>
<dbReference type="EMBL" id="QKWP01003172">
    <property type="protein sequence ID" value="RIB01353.1"/>
    <property type="molecule type" value="Genomic_DNA"/>
</dbReference>